<dbReference type="InterPro" id="IPR044286">
    <property type="entry name" value="SINL_plant"/>
</dbReference>
<dbReference type="EMBL" id="CACTIH010003884">
    <property type="protein sequence ID" value="CAA2986745.1"/>
    <property type="molecule type" value="Genomic_DNA"/>
</dbReference>
<evidence type="ECO:0000256" key="3">
    <source>
        <dbReference type="ARBA" id="ARBA00009119"/>
    </source>
</evidence>
<dbReference type="OrthoDB" id="4788989at2759"/>
<dbReference type="InterPro" id="IPR013010">
    <property type="entry name" value="Znf_SIAH"/>
</dbReference>
<evidence type="ECO:0000256" key="6">
    <source>
        <dbReference type="ARBA" id="ARBA00022723"/>
    </source>
</evidence>
<evidence type="ECO:0000256" key="7">
    <source>
        <dbReference type="ARBA" id="ARBA00022771"/>
    </source>
</evidence>
<comment type="catalytic activity">
    <reaction evidence="1">
        <text>S-ubiquitinyl-[E2 ubiquitin-conjugating enzyme]-L-cysteine + [acceptor protein]-L-lysine = [E2 ubiquitin-conjugating enzyme]-L-cysteine + N(6)-ubiquitinyl-[acceptor protein]-L-lysine.</text>
        <dbReference type="EC" id="2.3.2.27"/>
    </reaction>
</comment>
<evidence type="ECO:0000313" key="15">
    <source>
        <dbReference type="Proteomes" id="UP000594638"/>
    </source>
</evidence>
<evidence type="ECO:0000313" key="14">
    <source>
        <dbReference type="EMBL" id="CAA2986745.1"/>
    </source>
</evidence>
<sequence length="561" mass="62219">MVRFSVGGSEGEEDRESNNRKRPVSENCRTYINGGYQDIDEHGSYSIRLSNNKPRPSMTFTKKPRFAIPSPSLSPTPKAAACATTSAASQQRCKILEYRLFGRINDGEEEEEDDDEHDGDEEEEEEEEEPMEEMEEEAHESSDKEDKTDGQLSVILSDPEVLDCLICFEPLTLPVFQVKQGNCRIGEVEGGDDNNGVMLGGSRRLLEKSEDIIKTYTKSGDRPSKKNTGSSVALSGNPRFSTPVVTSSSTGAERATTSAALQLKAQQRIPGRQEEPILVNESAEGTEEDSEEESEEETEEESEEPKGECSLKRQVSVIFPDLDFLDCPICLEPLGLPVFQCKNGHIACKSCCTKMRNKCGSCSLQIGLIRCRAIETVIESIKIKCRNACYGCPETMLYNEKLGHEEACDYVPCSCPQLDCDYVGPHIGLLKHIEAEHSDSCEEFTFGCSIGLSLNTNQKQIILRETSEGVVFVLNHFIEDLGSLINVVCTGLTSEKRKYSYLLTSEDGESSIKLESVADNVPKWTLSTPLKNFLLVPKNFIASNEQIKLNVTIYRSTNDPL</sequence>
<dbReference type="PROSITE" id="PS51081">
    <property type="entry name" value="ZF_SIAH"/>
    <property type="match status" value="1"/>
</dbReference>
<evidence type="ECO:0000256" key="10">
    <source>
        <dbReference type="ARBA" id="ARBA00024004"/>
    </source>
</evidence>
<feature type="compositionally biased region" description="Basic and acidic residues" evidence="12">
    <location>
        <begin position="139"/>
        <end position="149"/>
    </location>
</feature>
<dbReference type="EC" id="2.3.2.27" evidence="4"/>
<accession>A0A8S0S639</accession>
<name>A0A8S0S639_OLEEU</name>
<comment type="caution">
    <text evidence="14">The sequence shown here is derived from an EMBL/GenBank/DDBJ whole genome shotgun (WGS) entry which is preliminary data.</text>
</comment>
<reference evidence="14 15" key="1">
    <citation type="submission" date="2019-12" db="EMBL/GenBank/DDBJ databases">
        <authorList>
            <person name="Alioto T."/>
            <person name="Alioto T."/>
            <person name="Gomez Garrido J."/>
        </authorList>
    </citation>
    <scope>NUCLEOTIDE SEQUENCE [LARGE SCALE GENOMIC DNA]</scope>
</reference>
<dbReference type="InterPro" id="IPR013083">
    <property type="entry name" value="Znf_RING/FYVE/PHD"/>
</dbReference>
<keyword evidence="14" id="KW-0436">Ligase</keyword>
<dbReference type="Pfam" id="PF21361">
    <property type="entry name" value="Sina_ZnF"/>
    <property type="match status" value="1"/>
</dbReference>
<dbReference type="GO" id="GO:0008270">
    <property type="term" value="F:zinc ion binding"/>
    <property type="evidence" value="ECO:0007669"/>
    <property type="project" value="UniProtKB-KW"/>
</dbReference>
<feature type="compositionally biased region" description="Polar residues" evidence="12">
    <location>
        <begin position="47"/>
        <end position="60"/>
    </location>
</feature>
<dbReference type="SUPFAM" id="SSF49599">
    <property type="entry name" value="TRAF domain-like"/>
    <property type="match status" value="1"/>
</dbReference>
<evidence type="ECO:0000259" key="13">
    <source>
        <dbReference type="PROSITE" id="PS51081"/>
    </source>
</evidence>
<feature type="compositionally biased region" description="Acidic residues" evidence="12">
    <location>
        <begin position="284"/>
        <end position="303"/>
    </location>
</feature>
<feature type="region of interest" description="Disordered" evidence="12">
    <location>
        <begin position="1"/>
        <end position="78"/>
    </location>
</feature>
<dbReference type="PANTHER" id="PTHR46632:SF16">
    <property type="entry name" value="E3 UBIQUITIN-PROTEIN LIGASE SINA-LIKE 10"/>
    <property type="match status" value="1"/>
</dbReference>
<evidence type="ECO:0000256" key="4">
    <source>
        <dbReference type="ARBA" id="ARBA00012483"/>
    </source>
</evidence>
<dbReference type="InterPro" id="IPR049548">
    <property type="entry name" value="Sina-like_RING"/>
</dbReference>
<comment type="similarity">
    <text evidence="3">Belongs to the SINA (Seven in absentia) family.</text>
</comment>
<keyword evidence="8" id="KW-0833">Ubl conjugation pathway</keyword>
<feature type="domain" description="SIAH-type" evidence="13">
    <location>
        <begin position="380"/>
        <end position="438"/>
    </location>
</feature>
<feature type="compositionally biased region" description="Basic and acidic residues" evidence="12">
    <location>
        <begin position="215"/>
        <end position="224"/>
    </location>
</feature>
<comment type="function">
    <text evidence="10">E3 ubiquitin-protein ligase that mediates ubiquitination and subsequent proteasomal degradation of target proteins. E3 ubiquitin ligases accept ubiquitin from an E2 ubiquitin-conjugating enzyme in the form of a thioester and then directly transfers the ubiquitin to targeted substrates. It probably triggers the ubiquitin-mediated degradation of different substrates.</text>
</comment>
<evidence type="ECO:0000256" key="5">
    <source>
        <dbReference type="ARBA" id="ARBA00022679"/>
    </source>
</evidence>
<dbReference type="PANTHER" id="PTHR46632">
    <property type="entry name" value="E3 UBIQUITIN-PROTEIN LIGASE SINA-LIKE 4"/>
    <property type="match status" value="1"/>
</dbReference>
<comment type="pathway">
    <text evidence="2">Protein modification; protein ubiquitination.</text>
</comment>
<dbReference type="GO" id="GO:0061630">
    <property type="term" value="F:ubiquitin protein ligase activity"/>
    <property type="evidence" value="ECO:0007669"/>
    <property type="project" value="UniProtKB-EC"/>
</dbReference>
<keyword evidence="6" id="KW-0479">Metal-binding</keyword>
<feature type="compositionally biased region" description="Polar residues" evidence="12">
    <location>
        <begin position="226"/>
        <end position="260"/>
    </location>
</feature>
<dbReference type="AlphaFoldDB" id="A0A8S0S639"/>
<keyword evidence="15" id="KW-1185">Reference proteome</keyword>
<evidence type="ECO:0000256" key="8">
    <source>
        <dbReference type="ARBA" id="ARBA00022786"/>
    </source>
</evidence>
<evidence type="ECO:0000256" key="11">
    <source>
        <dbReference type="PROSITE-ProRule" id="PRU00455"/>
    </source>
</evidence>
<dbReference type="Gramene" id="OE9A041496T1">
    <property type="protein sequence ID" value="OE9A041496C1"/>
    <property type="gene ID" value="OE9A041496"/>
</dbReference>
<dbReference type="CDD" id="cd16571">
    <property type="entry name" value="RING-HC_SIAHs"/>
    <property type="match status" value="1"/>
</dbReference>
<evidence type="ECO:0000256" key="9">
    <source>
        <dbReference type="ARBA" id="ARBA00022833"/>
    </source>
</evidence>
<dbReference type="GO" id="GO:0016874">
    <property type="term" value="F:ligase activity"/>
    <property type="evidence" value="ECO:0007669"/>
    <property type="project" value="UniProtKB-KW"/>
</dbReference>
<gene>
    <name evidence="14" type="ORF">OLEA9_A041496</name>
</gene>
<dbReference type="Gene3D" id="3.30.40.10">
    <property type="entry name" value="Zinc/RING finger domain, C3HC4 (zinc finger)"/>
    <property type="match status" value="1"/>
</dbReference>
<dbReference type="Pfam" id="PF21362">
    <property type="entry name" value="Sina_RING"/>
    <property type="match status" value="1"/>
</dbReference>
<evidence type="ECO:0000256" key="12">
    <source>
        <dbReference type="SAM" id="MobiDB-lite"/>
    </source>
</evidence>
<feature type="region of interest" description="Disordered" evidence="12">
    <location>
        <begin position="215"/>
        <end position="308"/>
    </location>
</feature>
<keyword evidence="7 11" id="KW-0863">Zinc-finger</keyword>
<evidence type="ECO:0000256" key="1">
    <source>
        <dbReference type="ARBA" id="ARBA00000900"/>
    </source>
</evidence>
<feature type="region of interest" description="Disordered" evidence="12">
    <location>
        <begin position="104"/>
        <end position="150"/>
    </location>
</feature>
<protein>
    <recommendedName>
        <fullName evidence="4">RING-type E3 ubiquitin transferase</fullName>
        <ecNumber evidence="4">2.3.2.27</ecNumber>
    </recommendedName>
</protein>
<proteinExistence type="inferred from homology"/>
<dbReference type="Proteomes" id="UP000594638">
    <property type="component" value="Unassembled WGS sequence"/>
</dbReference>
<keyword evidence="9" id="KW-0862">Zinc</keyword>
<evidence type="ECO:0000256" key="2">
    <source>
        <dbReference type="ARBA" id="ARBA00004906"/>
    </source>
</evidence>
<keyword evidence="5" id="KW-0808">Transferase</keyword>
<feature type="compositionally biased region" description="Acidic residues" evidence="12">
    <location>
        <begin position="107"/>
        <end position="138"/>
    </location>
</feature>
<organism evidence="14 15">
    <name type="scientific">Olea europaea subsp. europaea</name>
    <dbReference type="NCBI Taxonomy" id="158383"/>
    <lineage>
        <taxon>Eukaryota</taxon>
        <taxon>Viridiplantae</taxon>
        <taxon>Streptophyta</taxon>
        <taxon>Embryophyta</taxon>
        <taxon>Tracheophyta</taxon>
        <taxon>Spermatophyta</taxon>
        <taxon>Magnoliopsida</taxon>
        <taxon>eudicotyledons</taxon>
        <taxon>Gunneridae</taxon>
        <taxon>Pentapetalae</taxon>
        <taxon>asterids</taxon>
        <taxon>lamiids</taxon>
        <taxon>Lamiales</taxon>
        <taxon>Oleaceae</taxon>
        <taxon>Oleeae</taxon>
        <taxon>Olea</taxon>
    </lineage>
</organism>